<evidence type="ECO:0000313" key="1">
    <source>
        <dbReference type="EMBL" id="RGD68383.1"/>
    </source>
</evidence>
<protein>
    <submittedName>
        <fullName evidence="1">Uncharacterized protein</fullName>
    </submittedName>
</protein>
<dbReference type="NCBIfam" id="NF041499">
    <property type="entry name" value="MobP3"/>
    <property type="match status" value="1"/>
</dbReference>
<gene>
    <name evidence="1" type="ORF">DWX31_22710</name>
</gene>
<accession>A0A3E3DGK8</accession>
<dbReference type="InterPro" id="IPR048102">
    <property type="entry name" value="MobP3"/>
</dbReference>
<proteinExistence type="predicted"/>
<dbReference type="AlphaFoldDB" id="A0A3E3DGK8"/>
<dbReference type="EMBL" id="QTJW01000017">
    <property type="protein sequence ID" value="RGD68383.1"/>
    <property type="molecule type" value="Genomic_DNA"/>
</dbReference>
<comment type="caution">
    <text evidence="1">The sequence shown here is derived from an EMBL/GenBank/DDBJ whole genome shotgun (WGS) entry which is preliminary data.</text>
</comment>
<dbReference type="InterPro" id="IPR041073">
    <property type="entry name" value="MobL"/>
</dbReference>
<organism evidence="1 2">
    <name type="scientific">Hungatella hathewayi</name>
    <dbReference type="NCBI Taxonomy" id="154046"/>
    <lineage>
        <taxon>Bacteria</taxon>
        <taxon>Bacillati</taxon>
        <taxon>Bacillota</taxon>
        <taxon>Clostridia</taxon>
        <taxon>Lachnospirales</taxon>
        <taxon>Lachnospiraceae</taxon>
        <taxon>Hungatella</taxon>
    </lineage>
</organism>
<dbReference type="Pfam" id="PF18555">
    <property type="entry name" value="MobL"/>
    <property type="match status" value="1"/>
</dbReference>
<name>A0A3E3DGK8_9FIRM</name>
<reference evidence="1 2" key="1">
    <citation type="submission" date="2018-08" db="EMBL/GenBank/DDBJ databases">
        <title>A genome reference for cultivated species of the human gut microbiota.</title>
        <authorList>
            <person name="Zou Y."/>
            <person name="Xue W."/>
            <person name="Luo G."/>
        </authorList>
    </citation>
    <scope>NUCLEOTIDE SEQUENCE [LARGE SCALE GENOMIC DNA]</scope>
    <source>
        <strain evidence="1 2">AF19-13AC</strain>
    </source>
</reference>
<dbReference type="Proteomes" id="UP000261023">
    <property type="component" value="Unassembled WGS sequence"/>
</dbReference>
<sequence length="363" mass="42518">MNHGLFGKMEPGVIQEFKDWKEIARRVYANSRKNITMYRSVVSFSEETAKELLLTDQKSWQRYIENHIMTIAEKNGVKREHLQWASAVHGEKAHPHIHVVFWDTSVRAKNPYVPPAIPGAIRRQMIKDTFADKIRLCGQVKDESLRSMRKITDEMVDEFERYLRRMKPEQYQEINRKLDEELSYELPFPEKTVNELGSRLLQLRRAIPENGRIAYQLLPPEVKTQVDEMVEDMIRHFPTVRESVEIYCEAKKRQAALYSTDPAYLDQKAGVYEKEAKKVLANRILSGVRMVIRLEGEMRTEQYIHDRKAIYAEQIILESLDILAGVADCEDNIDDGRKAGAFQLSKEARKEWYLKNQDKGYEH</sequence>
<evidence type="ECO:0000313" key="2">
    <source>
        <dbReference type="Proteomes" id="UP000261023"/>
    </source>
</evidence>
<dbReference type="OrthoDB" id="1775746at2"/>